<reference evidence="1 2" key="1">
    <citation type="journal article" date="2013" name="PLoS Genet.">
        <title>Comparative genome structure, secondary metabolite, and effector coding capacity across Cochliobolus pathogens.</title>
        <authorList>
            <person name="Condon B.J."/>
            <person name="Leng Y."/>
            <person name="Wu D."/>
            <person name="Bushley K.E."/>
            <person name="Ohm R.A."/>
            <person name="Otillar R."/>
            <person name="Martin J."/>
            <person name="Schackwitz W."/>
            <person name="Grimwood J."/>
            <person name="MohdZainudin N."/>
            <person name="Xue C."/>
            <person name="Wang R."/>
            <person name="Manning V.A."/>
            <person name="Dhillon B."/>
            <person name="Tu Z.J."/>
            <person name="Steffenson B.J."/>
            <person name="Salamov A."/>
            <person name="Sun H."/>
            <person name="Lowry S."/>
            <person name="LaButti K."/>
            <person name="Han J."/>
            <person name="Copeland A."/>
            <person name="Lindquist E."/>
            <person name="Barry K."/>
            <person name="Schmutz J."/>
            <person name="Baker S.E."/>
            <person name="Ciuffetti L.M."/>
            <person name="Grigoriev I.V."/>
            <person name="Zhong S."/>
            <person name="Turgeon B.G."/>
        </authorList>
    </citation>
    <scope>NUCLEOTIDE SEQUENCE [LARGE SCALE GENOMIC DNA]</scope>
    <source>
        <strain evidence="1 2">FI3</strain>
    </source>
</reference>
<dbReference type="RefSeq" id="XP_014553750.1">
    <property type="nucleotide sequence ID" value="XM_014698264.1"/>
</dbReference>
<evidence type="ECO:0000313" key="2">
    <source>
        <dbReference type="Proteomes" id="UP000054337"/>
    </source>
</evidence>
<keyword evidence="2" id="KW-1185">Reference proteome</keyword>
<feature type="non-terminal residue" evidence="1">
    <location>
        <position position="1"/>
    </location>
</feature>
<gene>
    <name evidence="1" type="ORF">COCVIDRAFT_106913</name>
</gene>
<evidence type="ECO:0000313" key="1">
    <source>
        <dbReference type="EMBL" id="EUN24171.1"/>
    </source>
</evidence>
<dbReference type="Proteomes" id="UP000054337">
    <property type="component" value="Unassembled WGS sequence"/>
</dbReference>
<dbReference type="EMBL" id="KI968772">
    <property type="protein sequence ID" value="EUN24171.1"/>
    <property type="molecule type" value="Genomic_DNA"/>
</dbReference>
<organism evidence="1 2">
    <name type="scientific">Bipolaris victoriae (strain FI3)</name>
    <name type="common">Victoria blight of oats agent</name>
    <name type="synonym">Cochliobolus victoriae</name>
    <dbReference type="NCBI Taxonomy" id="930091"/>
    <lineage>
        <taxon>Eukaryota</taxon>
        <taxon>Fungi</taxon>
        <taxon>Dikarya</taxon>
        <taxon>Ascomycota</taxon>
        <taxon>Pezizomycotina</taxon>
        <taxon>Dothideomycetes</taxon>
        <taxon>Pleosporomycetidae</taxon>
        <taxon>Pleosporales</taxon>
        <taxon>Pleosporineae</taxon>
        <taxon>Pleosporaceae</taxon>
        <taxon>Bipolaris</taxon>
    </lineage>
</organism>
<name>W7E7M3_BIPV3</name>
<dbReference type="AlphaFoldDB" id="W7E7M3"/>
<protein>
    <submittedName>
        <fullName evidence="1">Uncharacterized protein</fullName>
    </submittedName>
</protein>
<accession>W7E7M3</accession>
<dbReference type="GeneID" id="26249131"/>
<proteinExistence type="predicted"/>
<sequence length="295" mass="34303">SFLDLPPELRLMIYKHLSITTKHLVLERSLNEYGGASTIRLVVKFAPVEILRTCRLIYQEAHACVNRLVERCQRLQVIVDLSMMRTFCGIVCSTETDDVGKIFIMIMQESCSPTVLPAEQGQHRNRFSLPPSDRVVSAEYAIKLRNFMERSIKYVNHMLNMCILEIAVTIPEHVRIMGGQTIYPLMGFPWRAAHRRQEFRLYARVEGELDATMEIEYGMLIREWSCFLRYDGQEDAKVLGDVEWQADWEGIEVRENYVEAEAVLHVMIEEARRQPSRHHVSSFLRLENEVRSLGL</sequence>
<dbReference type="HOGENOM" id="CLU_1046502_0_0_1"/>
<dbReference type="OrthoDB" id="5314997at2759"/>